<reference evidence="2" key="1">
    <citation type="journal article" date="2019" name="Int. J. Syst. Evol. Microbiol.">
        <title>The Global Catalogue of Microorganisms (GCM) 10K type strain sequencing project: providing services to taxonomists for standard genome sequencing and annotation.</title>
        <authorList>
            <consortium name="The Broad Institute Genomics Platform"/>
            <consortium name="The Broad Institute Genome Sequencing Center for Infectious Disease"/>
            <person name="Wu L."/>
            <person name="Ma J."/>
        </authorList>
    </citation>
    <scope>NUCLEOTIDE SEQUENCE [LARGE SCALE GENOMIC DNA]</scope>
    <source>
        <strain evidence="2">CCM 8653</strain>
    </source>
</reference>
<dbReference type="Proteomes" id="UP000632535">
    <property type="component" value="Unassembled WGS sequence"/>
</dbReference>
<organism evidence="1 2">
    <name type="scientific">Isoptericola cucumis</name>
    <dbReference type="NCBI Taxonomy" id="1776856"/>
    <lineage>
        <taxon>Bacteria</taxon>
        <taxon>Bacillati</taxon>
        <taxon>Actinomycetota</taxon>
        <taxon>Actinomycetes</taxon>
        <taxon>Micrococcales</taxon>
        <taxon>Promicromonosporaceae</taxon>
        <taxon>Isoptericola</taxon>
    </lineage>
</organism>
<evidence type="ECO:0000313" key="2">
    <source>
        <dbReference type="Proteomes" id="UP000632535"/>
    </source>
</evidence>
<dbReference type="EMBL" id="BMDG01000001">
    <property type="protein sequence ID" value="GGI04602.1"/>
    <property type="molecule type" value="Genomic_DNA"/>
</dbReference>
<comment type="caution">
    <text evidence="1">The sequence shown here is derived from an EMBL/GenBank/DDBJ whole genome shotgun (WGS) entry which is preliminary data.</text>
</comment>
<name>A0ABQ2B008_9MICO</name>
<keyword evidence="2" id="KW-1185">Reference proteome</keyword>
<evidence type="ECO:0000313" key="1">
    <source>
        <dbReference type="EMBL" id="GGI04602.1"/>
    </source>
</evidence>
<protein>
    <submittedName>
        <fullName evidence="1">Uncharacterized protein</fullName>
    </submittedName>
</protein>
<sequence>MGRRRRREDDDRTWGMKATESLLWIFGPANILRNAPKPPRDEDLAKDAALRQAHERVVRPGGHAYLVERPD</sequence>
<accession>A0ABQ2B008</accession>
<gene>
    <name evidence="1" type="ORF">GCM10007368_01980</name>
</gene>
<dbReference type="RefSeq" id="WP_188521778.1">
    <property type="nucleotide sequence ID" value="NZ_BMDG01000001.1"/>
</dbReference>
<proteinExistence type="predicted"/>